<feature type="transmembrane region" description="Helical" evidence="2">
    <location>
        <begin position="92"/>
        <end position="111"/>
    </location>
</feature>
<protein>
    <recommendedName>
        <fullName evidence="3">VTT domain-containing protein</fullName>
    </recommendedName>
</protein>
<name>A0A4R5N9Y1_9LACO</name>
<dbReference type="STRING" id="907931.GCA_000165675_01138"/>
<evidence type="ECO:0000256" key="1">
    <source>
        <dbReference type="ARBA" id="ARBA00010792"/>
    </source>
</evidence>
<dbReference type="Pfam" id="PF09335">
    <property type="entry name" value="VTT_dom"/>
    <property type="match status" value="1"/>
</dbReference>
<dbReference type="InterPro" id="IPR051311">
    <property type="entry name" value="DedA_domain"/>
</dbReference>
<dbReference type="EMBL" id="PUFI01000007">
    <property type="protein sequence ID" value="TDG69051.1"/>
    <property type="molecule type" value="Genomic_DNA"/>
</dbReference>
<proteinExistence type="inferred from homology"/>
<comment type="similarity">
    <text evidence="1">Belongs to the DedA family.</text>
</comment>
<dbReference type="AlphaFoldDB" id="A0A4R5N9Y1"/>
<evidence type="ECO:0000313" key="5">
    <source>
        <dbReference type="Proteomes" id="UP000295681"/>
    </source>
</evidence>
<feature type="domain" description="VTT" evidence="3">
    <location>
        <begin position="31"/>
        <end position="152"/>
    </location>
</feature>
<reference evidence="4 5" key="1">
    <citation type="journal article" date="2019" name="Appl. Microbiol. Biotechnol.">
        <title>Uncovering carbohydrate metabolism through a genotype-phenotype association study of 56 lactic acid bacteria genomes.</title>
        <authorList>
            <person name="Buron-Moles G."/>
            <person name="Chailyan A."/>
            <person name="Dolejs I."/>
            <person name="Forster J."/>
            <person name="Miks M.H."/>
        </authorList>
    </citation>
    <scope>NUCLEOTIDE SEQUENCE [LARGE SCALE GENOMIC DNA]</scope>
    <source>
        <strain evidence="4 5">ATCC 700006</strain>
    </source>
</reference>
<feature type="transmembrane region" description="Helical" evidence="2">
    <location>
        <begin position="51"/>
        <end position="72"/>
    </location>
</feature>
<dbReference type="PANTHER" id="PTHR42709:SF9">
    <property type="entry name" value="ALKALINE PHOSPHATASE LIKE PROTEIN"/>
    <property type="match status" value="1"/>
</dbReference>
<evidence type="ECO:0000259" key="3">
    <source>
        <dbReference type="Pfam" id="PF09335"/>
    </source>
</evidence>
<keyword evidence="2" id="KW-0812">Transmembrane</keyword>
<dbReference type="PANTHER" id="PTHR42709">
    <property type="entry name" value="ALKALINE PHOSPHATASE LIKE PROTEIN"/>
    <property type="match status" value="1"/>
</dbReference>
<evidence type="ECO:0000313" key="4">
    <source>
        <dbReference type="EMBL" id="TDG69051.1"/>
    </source>
</evidence>
<gene>
    <name evidence="4" type="ORF">C5L23_001182</name>
</gene>
<feature type="transmembrane region" description="Helical" evidence="2">
    <location>
        <begin position="12"/>
        <end position="31"/>
    </location>
</feature>
<accession>A0A4R5N9Y1</accession>
<keyword evidence="2" id="KW-0472">Membrane</keyword>
<evidence type="ECO:0000256" key="2">
    <source>
        <dbReference type="SAM" id="Phobius"/>
    </source>
</evidence>
<keyword evidence="5" id="KW-1185">Reference proteome</keyword>
<feature type="transmembrane region" description="Helical" evidence="2">
    <location>
        <begin position="131"/>
        <end position="154"/>
    </location>
</feature>
<dbReference type="RefSeq" id="WP_010007483.1">
    <property type="nucleotide sequence ID" value="NZ_JAGYGP010000004.1"/>
</dbReference>
<dbReference type="InterPro" id="IPR032816">
    <property type="entry name" value="VTT_dom"/>
</dbReference>
<dbReference type="GO" id="GO:0005886">
    <property type="term" value="C:plasma membrane"/>
    <property type="evidence" value="ECO:0007669"/>
    <property type="project" value="TreeGrafter"/>
</dbReference>
<sequence>MAVSQIEQLVSEYGYFIIFASMVLGLIGLPIPDEILLTVSGYFVRNGHLTYFLTIVVATLSSSLGMAISYMIGKYSGKLFTKRFQHRKAYTWAQKCIHRYGHFAVIFGYYIPGVRHMTSYITGIMGMPFKFYMINVVIGAFLWGNVFIGIGYFLGIME</sequence>
<organism evidence="4 5">
    <name type="scientific">Leuconostoc fallax</name>
    <dbReference type="NCBI Taxonomy" id="1251"/>
    <lineage>
        <taxon>Bacteria</taxon>
        <taxon>Bacillati</taxon>
        <taxon>Bacillota</taxon>
        <taxon>Bacilli</taxon>
        <taxon>Lactobacillales</taxon>
        <taxon>Lactobacillaceae</taxon>
        <taxon>Leuconostoc</taxon>
    </lineage>
</organism>
<dbReference type="Proteomes" id="UP000295681">
    <property type="component" value="Unassembled WGS sequence"/>
</dbReference>
<comment type="caution">
    <text evidence="4">The sequence shown here is derived from an EMBL/GenBank/DDBJ whole genome shotgun (WGS) entry which is preliminary data.</text>
</comment>
<keyword evidence="2" id="KW-1133">Transmembrane helix</keyword>